<feature type="compositionally biased region" description="Low complexity" evidence="1">
    <location>
        <begin position="65"/>
        <end position="79"/>
    </location>
</feature>
<dbReference type="STRING" id="1776.BHQ18_16885"/>
<accession>A0A1E3RHU2</accession>
<keyword evidence="3" id="KW-1185">Reference proteome</keyword>
<feature type="compositionally biased region" description="Low complexity" evidence="1">
    <location>
        <begin position="37"/>
        <end position="46"/>
    </location>
</feature>
<comment type="caution">
    <text evidence="2">The sequence shown here is derived from an EMBL/GenBank/DDBJ whole genome shotgun (WGS) entry which is preliminary data.</text>
</comment>
<gene>
    <name evidence="2" type="ORF">BHQ18_16885</name>
</gene>
<dbReference type="RefSeq" id="WP_069414902.1">
    <property type="nucleotide sequence ID" value="NZ_MIHA01000012.1"/>
</dbReference>
<dbReference type="AlphaFoldDB" id="A0A1E3RHU2"/>
<evidence type="ECO:0000256" key="1">
    <source>
        <dbReference type="SAM" id="MobiDB-lite"/>
    </source>
</evidence>
<evidence type="ECO:0000313" key="2">
    <source>
        <dbReference type="EMBL" id="ODQ89022.1"/>
    </source>
</evidence>
<feature type="region of interest" description="Disordered" evidence="1">
    <location>
        <begin position="37"/>
        <end position="88"/>
    </location>
</feature>
<sequence>MARHRAEPTPKNPVRTAAAVIGGSGLIVLAAVGAAGAESPGSAPVARSDMTVGATSTQTTPPNAPAVGVAVPGRKGPAALPSEEQAAK</sequence>
<reference evidence="3" key="1">
    <citation type="submission" date="2016-09" db="EMBL/GenBank/DDBJ databases">
        <authorList>
            <person name="Greninger A.L."/>
            <person name="Jerome K.R."/>
            <person name="Mcnair B."/>
            <person name="Wallis C."/>
            <person name="Fang F."/>
        </authorList>
    </citation>
    <scope>NUCLEOTIDE SEQUENCE [LARGE SCALE GENOMIC DNA]</scope>
    <source>
        <strain evidence="3">M6</strain>
    </source>
</reference>
<organism evidence="2 3">
    <name type="scientific">Mycolicibacterium flavescens</name>
    <name type="common">Mycobacterium flavescens</name>
    <dbReference type="NCBI Taxonomy" id="1776"/>
    <lineage>
        <taxon>Bacteria</taxon>
        <taxon>Bacillati</taxon>
        <taxon>Actinomycetota</taxon>
        <taxon>Actinomycetes</taxon>
        <taxon>Mycobacteriales</taxon>
        <taxon>Mycobacteriaceae</taxon>
        <taxon>Mycolicibacterium</taxon>
    </lineage>
</organism>
<protein>
    <submittedName>
        <fullName evidence="2">Uncharacterized protein</fullName>
    </submittedName>
</protein>
<name>A0A1E3RHU2_MYCFV</name>
<evidence type="ECO:0000313" key="3">
    <source>
        <dbReference type="Proteomes" id="UP000094053"/>
    </source>
</evidence>
<dbReference type="Proteomes" id="UP000094053">
    <property type="component" value="Unassembled WGS sequence"/>
</dbReference>
<dbReference type="EMBL" id="MIHA01000012">
    <property type="protein sequence ID" value="ODQ89022.1"/>
    <property type="molecule type" value="Genomic_DNA"/>
</dbReference>
<proteinExistence type="predicted"/>